<keyword evidence="3 5" id="KW-0863">Zinc-finger</keyword>
<accession>A0A6A6NYV3</accession>
<keyword evidence="6" id="KW-0238">DNA-binding</keyword>
<dbReference type="SUPFAM" id="SSF57850">
    <property type="entry name" value="RING/U-box"/>
    <property type="match status" value="1"/>
</dbReference>
<dbReference type="GO" id="GO:0006397">
    <property type="term" value="P:mRNA processing"/>
    <property type="evidence" value="ECO:0007669"/>
    <property type="project" value="UniProtKB-KW"/>
</dbReference>
<evidence type="ECO:0000256" key="6">
    <source>
        <dbReference type="RuleBase" id="RU367110"/>
    </source>
</evidence>
<comment type="subcellular location">
    <subcellularLocation>
        <location evidence="6">Nucleus</location>
    </subcellularLocation>
</comment>
<dbReference type="InterPro" id="IPR039971">
    <property type="entry name" value="CWC24-like"/>
</dbReference>
<gene>
    <name evidence="10" type="ORF">BDY21DRAFT_286919</name>
</gene>
<evidence type="ECO:0000256" key="5">
    <source>
        <dbReference type="PROSITE-ProRule" id="PRU00723"/>
    </source>
</evidence>
<sequence>MSAPVVFKKRAAKPSAAAKPRPASPPSGSSGDSSPDEASGPRVKRRRANVVTASSTQPKRPEAYDATAAPSIAADKSATIEASDDATRQARSYGPQKAAGNVRTITFTDYAPDVCKDYKQTGFCGFGDTCKFLHAREDYKAGWALDKEWETATKGKKLSGTVVASAKRDAKLHDSSDEEDAALLEKIPFACIICKEPYKQPVVTKCGHYFCERCALKRYANKKPDCAACGAGTGGVFNGAKNLKRILDRKAAREKRRREKAKEQGLEVSDEEK</sequence>
<dbReference type="PROSITE" id="PS00518">
    <property type="entry name" value="ZF_RING_1"/>
    <property type="match status" value="1"/>
</dbReference>
<feature type="zinc finger region" description="C3H1-type" evidence="5">
    <location>
        <begin position="109"/>
        <end position="137"/>
    </location>
</feature>
<organism evidence="10 11">
    <name type="scientific">Lineolata rhizophorae</name>
    <dbReference type="NCBI Taxonomy" id="578093"/>
    <lineage>
        <taxon>Eukaryota</taxon>
        <taxon>Fungi</taxon>
        <taxon>Dikarya</taxon>
        <taxon>Ascomycota</taxon>
        <taxon>Pezizomycotina</taxon>
        <taxon>Dothideomycetes</taxon>
        <taxon>Dothideomycetes incertae sedis</taxon>
        <taxon>Lineolatales</taxon>
        <taxon>Lineolataceae</taxon>
        <taxon>Lineolata</taxon>
    </lineage>
</organism>
<dbReference type="OrthoDB" id="25761at2759"/>
<dbReference type="GO" id="GO:0003677">
    <property type="term" value="F:DNA binding"/>
    <property type="evidence" value="ECO:0007669"/>
    <property type="project" value="UniProtKB-UniRule"/>
</dbReference>
<feature type="domain" description="C3H1-type" evidence="9">
    <location>
        <begin position="109"/>
        <end position="137"/>
    </location>
</feature>
<dbReference type="InterPro" id="IPR017907">
    <property type="entry name" value="Znf_RING_CS"/>
</dbReference>
<dbReference type="GO" id="GO:0005684">
    <property type="term" value="C:U2-type spliceosomal complex"/>
    <property type="evidence" value="ECO:0007669"/>
    <property type="project" value="TreeGrafter"/>
</dbReference>
<dbReference type="Pfam" id="PF00097">
    <property type="entry name" value="zf-C3HC4"/>
    <property type="match status" value="1"/>
</dbReference>
<dbReference type="Gene3D" id="3.30.40.10">
    <property type="entry name" value="Zinc/RING finger domain, C3HC4 (zinc finger)"/>
    <property type="match status" value="1"/>
</dbReference>
<keyword evidence="6" id="KW-0508">mRNA splicing</keyword>
<evidence type="ECO:0000256" key="7">
    <source>
        <dbReference type="SAM" id="MobiDB-lite"/>
    </source>
</evidence>
<evidence type="ECO:0000313" key="11">
    <source>
        <dbReference type="Proteomes" id="UP000799766"/>
    </source>
</evidence>
<dbReference type="PANTHER" id="PTHR12930:SF0">
    <property type="entry name" value="RING FINGER PROTEIN 113B"/>
    <property type="match status" value="1"/>
</dbReference>
<dbReference type="SMART" id="SM00356">
    <property type="entry name" value="ZnF_C3H1"/>
    <property type="match status" value="1"/>
</dbReference>
<dbReference type="PROSITE" id="PS50089">
    <property type="entry name" value="ZF_RING_2"/>
    <property type="match status" value="1"/>
</dbReference>
<evidence type="ECO:0000259" key="8">
    <source>
        <dbReference type="PROSITE" id="PS50089"/>
    </source>
</evidence>
<dbReference type="InterPro" id="IPR001841">
    <property type="entry name" value="Znf_RING"/>
</dbReference>
<keyword evidence="11" id="KW-1185">Reference proteome</keyword>
<name>A0A6A6NYV3_9PEZI</name>
<dbReference type="AlphaFoldDB" id="A0A6A6NYV3"/>
<keyword evidence="6" id="KW-0539">Nucleus</keyword>
<protein>
    <recommendedName>
        <fullName evidence="6">Pre-mRNA-splicing factor CWC24</fullName>
    </recommendedName>
</protein>
<comment type="similarity">
    <text evidence="1 6">Belongs to the CWC24 family.</text>
</comment>
<feature type="region of interest" description="Disordered" evidence="7">
    <location>
        <begin position="1"/>
        <end position="97"/>
    </location>
</feature>
<dbReference type="PANTHER" id="PTHR12930">
    <property type="entry name" value="ZINC FINGER PROTEIN 183"/>
    <property type="match status" value="1"/>
</dbReference>
<dbReference type="Proteomes" id="UP000799766">
    <property type="component" value="Unassembled WGS sequence"/>
</dbReference>
<dbReference type="Pfam" id="PF00642">
    <property type="entry name" value="zf-CCCH"/>
    <property type="match status" value="1"/>
</dbReference>
<keyword evidence="6" id="KW-0747">Spliceosome</keyword>
<dbReference type="InterPro" id="IPR013083">
    <property type="entry name" value="Znf_RING/FYVE/PHD"/>
</dbReference>
<proteinExistence type="inferred from homology"/>
<feature type="domain" description="RING-type" evidence="8">
    <location>
        <begin position="191"/>
        <end position="229"/>
    </location>
</feature>
<feature type="compositionally biased region" description="Low complexity" evidence="7">
    <location>
        <begin position="13"/>
        <end position="41"/>
    </location>
</feature>
<dbReference type="CDD" id="cd16539">
    <property type="entry name" value="RING-HC_RNF113A_B"/>
    <property type="match status" value="1"/>
</dbReference>
<evidence type="ECO:0000256" key="3">
    <source>
        <dbReference type="ARBA" id="ARBA00022771"/>
    </source>
</evidence>
<dbReference type="InterPro" id="IPR036855">
    <property type="entry name" value="Znf_CCCH_sf"/>
</dbReference>
<comment type="subunit">
    <text evidence="6">Associated with the spliceosome.</text>
</comment>
<dbReference type="SMART" id="SM00184">
    <property type="entry name" value="RING"/>
    <property type="match status" value="1"/>
</dbReference>
<comment type="function">
    <text evidence="6">Involved in pre-mRNA splicing.</text>
</comment>
<dbReference type="PROSITE" id="PS50103">
    <property type="entry name" value="ZF_C3H1"/>
    <property type="match status" value="1"/>
</dbReference>
<evidence type="ECO:0000256" key="4">
    <source>
        <dbReference type="ARBA" id="ARBA00022833"/>
    </source>
</evidence>
<feature type="region of interest" description="Disordered" evidence="7">
    <location>
        <begin position="249"/>
        <end position="273"/>
    </location>
</feature>
<evidence type="ECO:0000313" key="10">
    <source>
        <dbReference type="EMBL" id="KAF2456758.1"/>
    </source>
</evidence>
<evidence type="ECO:0000256" key="1">
    <source>
        <dbReference type="ARBA" id="ARBA00009161"/>
    </source>
</evidence>
<evidence type="ECO:0000256" key="2">
    <source>
        <dbReference type="ARBA" id="ARBA00022723"/>
    </source>
</evidence>
<keyword evidence="6" id="KW-0507">mRNA processing</keyword>
<keyword evidence="2 5" id="KW-0479">Metal-binding</keyword>
<dbReference type="InterPro" id="IPR018957">
    <property type="entry name" value="Znf_C3HC4_RING-type"/>
</dbReference>
<evidence type="ECO:0000259" key="9">
    <source>
        <dbReference type="PROSITE" id="PS50103"/>
    </source>
</evidence>
<dbReference type="GO" id="GO:0008270">
    <property type="term" value="F:zinc ion binding"/>
    <property type="evidence" value="ECO:0007669"/>
    <property type="project" value="UniProtKB-KW"/>
</dbReference>
<keyword evidence="4 5" id="KW-0862">Zinc</keyword>
<dbReference type="EMBL" id="MU001682">
    <property type="protein sequence ID" value="KAF2456758.1"/>
    <property type="molecule type" value="Genomic_DNA"/>
</dbReference>
<dbReference type="SUPFAM" id="SSF90229">
    <property type="entry name" value="CCCH zinc finger"/>
    <property type="match status" value="1"/>
</dbReference>
<reference evidence="10" key="1">
    <citation type="journal article" date="2020" name="Stud. Mycol.">
        <title>101 Dothideomycetes genomes: a test case for predicting lifestyles and emergence of pathogens.</title>
        <authorList>
            <person name="Haridas S."/>
            <person name="Albert R."/>
            <person name="Binder M."/>
            <person name="Bloem J."/>
            <person name="Labutti K."/>
            <person name="Salamov A."/>
            <person name="Andreopoulos B."/>
            <person name="Baker S."/>
            <person name="Barry K."/>
            <person name="Bills G."/>
            <person name="Bluhm B."/>
            <person name="Cannon C."/>
            <person name="Castanera R."/>
            <person name="Culley D."/>
            <person name="Daum C."/>
            <person name="Ezra D."/>
            <person name="Gonzalez J."/>
            <person name="Henrissat B."/>
            <person name="Kuo A."/>
            <person name="Liang C."/>
            <person name="Lipzen A."/>
            <person name="Lutzoni F."/>
            <person name="Magnuson J."/>
            <person name="Mondo S."/>
            <person name="Nolan M."/>
            <person name="Ohm R."/>
            <person name="Pangilinan J."/>
            <person name="Park H.-J."/>
            <person name="Ramirez L."/>
            <person name="Alfaro M."/>
            <person name="Sun H."/>
            <person name="Tritt A."/>
            <person name="Yoshinaga Y."/>
            <person name="Zwiers L.-H."/>
            <person name="Turgeon B."/>
            <person name="Goodwin S."/>
            <person name="Spatafora J."/>
            <person name="Crous P."/>
            <person name="Grigoriev I."/>
        </authorList>
    </citation>
    <scope>NUCLEOTIDE SEQUENCE</scope>
    <source>
        <strain evidence="10">ATCC 16933</strain>
    </source>
</reference>
<dbReference type="InterPro" id="IPR000571">
    <property type="entry name" value="Znf_CCCH"/>
</dbReference>
<dbReference type="GO" id="GO:0034247">
    <property type="term" value="P:snoRNA splicing"/>
    <property type="evidence" value="ECO:0007669"/>
    <property type="project" value="TreeGrafter"/>
</dbReference>